<protein>
    <recommendedName>
        <fullName evidence="3 9">Tubulin gamma chain</fullName>
    </recommendedName>
</protein>
<dbReference type="GO" id="GO:0000930">
    <property type="term" value="C:gamma-tubulin complex"/>
    <property type="evidence" value="ECO:0007669"/>
    <property type="project" value="InterPro"/>
</dbReference>
<keyword evidence="8" id="KW-0206">Cytoskeleton</keyword>
<dbReference type="OrthoDB" id="10249382at2759"/>
<keyword evidence="4" id="KW-0963">Cytoplasm</keyword>
<dbReference type="Gene3D" id="3.30.1330.20">
    <property type="entry name" value="Tubulin/FtsZ, C-terminal domain"/>
    <property type="match status" value="1"/>
</dbReference>
<dbReference type="GO" id="GO:0007020">
    <property type="term" value="P:microtubule nucleation"/>
    <property type="evidence" value="ECO:0007669"/>
    <property type="project" value="InterPro"/>
</dbReference>
<dbReference type="FunCoup" id="A0A1E5RBH8">
    <property type="interactions" value="705"/>
</dbReference>
<dbReference type="PRINTS" id="PR01161">
    <property type="entry name" value="TUBULIN"/>
</dbReference>
<name>A0A1E5RBH8_9ASCO</name>
<dbReference type="PRINTS" id="PR01164">
    <property type="entry name" value="GAMMATUBULIN"/>
</dbReference>
<dbReference type="InterPro" id="IPR000217">
    <property type="entry name" value="Tubulin"/>
</dbReference>
<dbReference type="FunFam" id="1.10.287.600:FF:000004">
    <property type="entry name" value="Tubulin gamma chain"/>
    <property type="match status" value="1"/>
</dbReference>
<keyword evidence="5 9" id="KW-0493">Microtubule</keyword>
<evidence type="ECO:0000256" key="8">
    <source>
        <dbReference type="ARBA" id="ARBA00023212"/>
    </source>
</evidence>
<dbReference type="CDD" id="cd02188">
    <property type="entry name" value="gamma_tubulin"/>
    <property type="match status" value="1"/>
</dbReference>
<evidence type="ECO:0000256" key="1">
    <source>
        <dbReference type="ARBA" id="ARBA00004317"/>
    </source>
</evidence>
<dbReference type="SUPFAM" id="SSF55307">
    <property type="entry name" value="Tubulin C-terminal domain-like"/>
    <property type="match status" value="1"/>
</dbReference>
<dbReference type="GO" id="GO:0005874">
    <property type="term" value="C:microtubule"/>
    <property type="evidence" value="ECO:0007669"/>
    <property type="project" value="UniProtKB-KW"/>
</dbReference>
<dbReference type="SMART" id="SM00864">
    <property type="entry name" value="Tubulin"/>
    <property type="match status" value="1"/>
</dbReference>
<organism evidence="12 13">
    <name type="scientific">Hanseniaspora osmophila</name>
    <dbReference type="NCBI Taxonomy" id="56408"/>
    <lineage>
        <taxon>Eukaryota</taxon>
        <taxon>Fungi</taxon>
        <taxon>Dikarya</taxon>
        <taxon>Ascomycota</taxon>
        <taxon>Saccharomycotina</taxon>
        <taxon>Saccharomycetes</taxon>
        <taxon>Saccharomycodales</taxon>
        <taxon>Saccharomycodaceae</taxon>
        <taxon>Hanseniaspora</taxon>
    </lineage>
</organism>
<keyword evidence="7 9" id="KW-0342">GTP-binding</keyword>
<evidence type="ECO:0000259" key="11">
    <source>
        <dbReference type="SMART" id="SM00865"/>
    </source>
</evidence>
<dbReference type="InterPro" id="IPR036525">
    <property type="entry name" value="Tubulin/FtsZ_GTPase_sf"/>
</dbReference>
<dbReference type="InterPro" id="IPR018316">
    <property type="entry name" value="Tubulin/FtsZ_2-layer-sand-dom"/>
</dbReference>
<evidence type="ECO:0000256" key="6">
    <source>
        <dbReference type="ARBA" id="ARBA00022741"/>
    </source>
</evidence>
<feature type="domain" description="Tubulin/FtsZ GTPase" evidence="10">
    <location>
        <begin position="106"/>
        <end position="299"/>
    </location>
</feature>
<keyword evidence="6 9" id="KW-0547">Nucleotide-binding</keyword>
<dbReference type="InterPro" id="IPR037103">
    <property type="entry name" value="Tubulin/FtsZ-like_C"/>
</dbReference>
<dbReference type="GO" id="GO:0005525">
    <property type="term" value="F:GTP binding"/>
    <property type="evidence" value="ECO:0007669"/>
    <property type="project" value="UniProtKB-UniRule"/>
</dbReference>
<evidence type="ECO:0000256" key="3">
    <source>
        <dbReference type="ARBA" id="ARBA00018848"/>
    </source>
</evidence>
<dbReference type="InParanoid" id="A0A1E5RBH8"/>
<comment type="caution">
    <text evidence="12">The sequence shown here is derived from an EMBL/GenBank/DDBJ whole genome shotgun (WGS) entry which is preliminary data.</text>
</comment>
<dbReference type="Gene3D" id="3.40.50.1440">
    <property type="entry name" value="Tubulin/FtsZ, GTPase domain"/>
    <property type="match status" value="1"/>
</dbReference>
<dbReference type="Gene3D" id="1.10.287.600">
    <property type="entry name" value="Helix hairpin bin"/>
    <property type="match status" value="1"/>
</dbReference>
<dbReference type="GO" id="GO:0031122">
    <property type="term" value="P:cytoplasmic microtubule organization"/>
    <property type="evidence" value="ECO:0007669"/>
    <property type="project" value="InterPro"/>
</dbReference>
<evidence type="ECO:0000259" key="10">
    <source>
        <dbReference type="SMART" id="SM00864"/>
    </source>
</evidence>
<dbReference type="Proteomes" id="UP000095728">
    <property type="component" value="Unassembled WGS sequence"/>
</dbReference>
<dbReference type="SMART" id="SM00865">
    <property type="entry name" value="Tubulin_C"/>
    <property type="match status" value="1"/>
</dbReference>
<dbReference type="Pfam" id="PF03953">
    <property type="entry name" value="Tubulin_C"/>
    <property type="match status" value="1"/>
</dbReference>
<feature type="domain" description="Tubulin/FtsZ 2-layer sandwich" evidence="11">
    <location>
        <begin position="301"/>
        <end position="451"/>
    </location>
</feature>
<dbReference type="EMBL" id="LPNM01000008">
    <property type="protein sequence ID" value="OEJ84246.1"/>
    <property type="molecule type" value="Genomic_DNA"/>
</dbReference>
<dbReference type="Pfam" id="PF00091">
    <property type="entry name" value="Tubulin"/>
    <property type="match status" value="1"/>
</dbReference>
<gene>
    <name evidence="12" type="ORF">AWRI3579_g2879</name>
</gene>
<dbReference type="InterPro" id="IPR008280">
    <property type="entry name" value="Tub_FtsZ_C"/>
</dbReference>
<accession>A0A1E5RBH8</accession>
<proteinExistence type="inferred from homology"/>
<evidence type="ECO:0000256" key="7">
    <source>
        <dbReference type="ARBA" id="ARBA00023134"/>
    </source>
</evidence>
<comment type="function">
    <text evidence="9">Tubulin is the major constituent of microtubules, protein filaments consisting of alpha- and beta-tubulin heterodimers. Gamma-tubulin is a key component of the gamma-tubulin ring complex (gTuRC) which mediates microtubule nucleation. The gTuRC regulates the minus-end nucleation of alpha-beta tubulin heterodimers that grow into microtubule protafilaments, a critical step in centrosome duplication and spindle formation.</text>
</comment>
<dbReference type="SUPFAM" id="SSF52490">
    <property type="entry name" value="Tubulin nucleotide-binding domain-like"/>
    <property type="match status" value="1"/>
</dbReference>
<dbReference type="InterPro" id="IPR002454">
    <property type="entry name" value="Gamma_tubulin"/>
</dbReference>
<comment type="similarity">
    <text evidence="2 9">Belongs to the tubulin family.</text>
</comment>
<evidence type="ECO:0000256" key="9">
    <source>
        <dbReference type="RuleBase" id="RU000352"/>
    </source>
</evidence>
<dbReference type="InterPro" id="IPR003008">
    <property type="entry name" value="Tubulin_FtsZ_GTPase"/>
</dbReference>
<evidence type="ECO:0000256" key="4">
    <source>
        <dbReference type="ARBA" id="ARBA00022490"/>
    </source>
</evidence>
<dbReference type="STRING" id="56408.A0A1E5RBH8"/>
<dbReference type="AlphaFoldDB" id="A0A1E5RBH8"/>
<evidence type="ECO:0000313" key="13">
    <source>
        <dbReference type="Proteomes" id="UP000095728"/>
    </source>
</evidence>
<keyword evidence="13" id="KW-1185">Reference proteome</keyword>
<evidence type="ECO:0000313" key="12">
    <source>
        <dbReference type="EMBL" id="OEJ84246.1"/>
    </source>
</evidence>
<dbReference type="PANTHER" id="PTHR11588">
    <property type="entry name" value="TUBULIN"/>
    <property type="match status" value="1"/>
</dbReference>
<sequence>MFFFIDIRFNTQERLEFWKLSRERKRGRGKTIEYSSFASCLLHILNCAIFDMTGEVLTLQVGHCGNQMGKHFWSKILNEHGINKDGSSKIDNEDLASAREDDPSVFLRQIETNKYTPRAILFDMEPSSINDTQNTLPGLFDERNVWISKDSLGAGNVWADGYDYGTQHIEEMINMIDKELDSTDNFEGFQLLHSVAGGTGSGLGSQLLEMLSDRYYKKLTTTYSVFPSTESDVVVQPYNTILTLRRLIENSDACIVFDNNSLMNLSSCVFRNSNTSFNDANQLIASVMSATTNSLRFPSYMYSSLSSIFSTIIPSPNLHFLVPSFTPFTTDFIPEAKNFKRKNSYDVILDLFDSKNSMFSGAQTPLFFEQQQASYIAVWDSLQGNVDQSECMRALLKAQQRVNYVPWGSKTINLNIGKKSQYNKGGNSDCVTGLMLANSTGIKPIFTQTCKNFDALFKRNAFVTKFENGKLFEDGFDEFKISREIVEDVIQEYTLCDNTSYLDDILLGDEDDMMVGIHEGMQI</sequence>
<evidence type="ECO:0000256" key="2">
    <source>
        <dbReference type="ARBA" id="ARBA00009636"/>
    </source>
</evidence>
<comment type="subcellular location">
    <subcellularLocation>
        <location evidence="1">Cytoplasm</location>
        <location evidence="1">Cytoskeleton</location>
        <location evidence="1">Microtubule organizing center</location>
        <location evidence="1">Spindle pole body</location>
    </subcellularLocation>
</comment>
<dbReference type="PROSITE" id="PS00227">
    <property type="entry name" value="TUBULIN"/>
    <property type="match status" value="1"/>
</dbReference>
<dbReference type="InterPro" id="IPR017975">
    <property type="entry name" value="Tubulin_CS"/>
</dbReference>
<dbReference type="InterPro" id="IPR023123">
    <property type="entry name" value="Tubulin_C"/>
</dbReference>
<dbReference type="GO" id="GO:0005816">
    <property type="term" value="C:spindle pole body"/>
    <property type="evidence" value="ECO:0007669"/>
    <property type="project" value="UniProtKB-SubCell"/>
</dbReference>
<evidence type="ECO:0000256" key="5">
    <source>
        <dbReference type="ARBA" id="ARBA00022701"/>
    </source>
</evidence>
<reference evidence="13" key="1">
    <citation type="journal article" date="2016" name="Genome Announc.">
        <title>Genome sequences of three species of Hanseniaspora isolated from spontaneous wine fermentations.</title>
        <authorList>
            <person name="Sternes P.R."/>
            <person name="Lee D."/>
            <person name="Kutyna D.R."/>
            <person name="Borneman A.R."/>
        </authorList>
    </citation>
    <scope>NUCLEOTIDE SEQUENCE [LARGE SCALE GENOMIC DNA]</scope>
    <source>
        <strain evidence="13">AWRI3579</strain>
    </source>
</reference>